<evidence type="ECO:0000313" key="2">
    <source>
        <dbReference type="EMBL" id="KAF9926221.1"/>
    </source>
</evidence>
<dbReference type="Pfam" id="PF07929">
    <property type="entry name" value="PRiA4_ORF3"/>
    <property type="match status" value="1"/>
</dbReference>
<dbReference type="SUPFAM" id="SSF159941">
    <property type="entry name" value="MM3350-like"/>
    <property type="match status" value="1"/>
</dbReference>
<dbReference type="InterPro" id="IPR024047">
    <property type="entry name" value="MM3350-like_sf"/>
</dbReference>
<evidence type="ECO:0000313" key="3">
    <source>
        <dbReference type="Proteomes" id="UP000749646"/>
    </source>
</evidence>
<sequence>MSSSEQRQVYSLKISLRQSRPSIWRRLHVWSDTTLGQLHEIILITMGWNGSHAHGFEINDVSYGDTTMFDPLLESGLGVTVDEKVTRLYQVARPGTHFCYLYDYGDDWCHDIMVEQVVEQTRGMKVPNCTAGKLACPPDDCGGIWGYKNMLKELKNPESEERDHFLEWLGGSFDPTSFDRRGVNVSLQAFRT</sequence>
<organism evidence="2 3">
    <name type="scientific">Modicella reniformis</name>
    <dbReference type="NCBI Taxonomy" id="1440133"/>
    <lineage>
        <taxon>Eukaryota</taxon>
        <taxon>Fungi</taxon>
        <taxon>Fungi incertae sedis</taxon>
        <taxon>Mucoromycota</taxon>
        <taxon>Mortierellomycotina</taxon>
        <taxon>Mortierellomycetes</taxon>
        <taxon>Mortierellales</taxon>
        <taxon>Mortierellaceae</taxon>
        <taxon>Modicella</taxon>
    </lineage>
</organism>
<dbReference type="Gene3D" id="3.10.290.30">
    <property type="entry name" value="MM3350-like"/>
    <property type="match status" value="1"/>
</dbReference>
<dbReference type="OrthoDB" id="407198at2759"/>
<reference evidence="2" key="1">
    <citation type="journal article" date="2020" name="Fungal Divers.">
        <title>Resolving the Mortierellaceae phylogeny through synthesis of multi-gene phylogenetics and phylogenomics.</title>
        <authorList>
            <person name="Vandepol N."/>
            <person name="Liber J."/>
            <person name="Desiro A."/>
            <person name="Na H."/>
            <person name="Kennedy M."/>
            <person name="Barry K."/>
            <person name="Grigoriev I.V."/>
            <person name="Miller A.N."/>
            <person name="O'Donnell K."/>
            <person name="Stajich J.E."/>
            <person name="Bonito G."/>
        </authorList>
    </citation>
    <scope>NUCLEOTIDE SEQUENCE</scope>
    <source>
        <strain evidence="2">MES-2147</strain>
    </source>
</reference>
<proteinExistence type="predicted"/>
<comment type="caution">
    <text evidence="2">The sequence shown here is derived from an EMBL/GenBank/DDBJ whole genome shotgun (WGS) entry which is preliminary data.</text>
</comment>
<dbReference type="EMBL" id="JAAAHW010010423">
    <property type="protein sequence ID" value="KAF9926221.1"/>
    <property type="molecule type" value="Genomic_DNA"/>
</dbReference>
<accession>A0A9P6IJK6</accession>
<dbReference type="Proteomes" id="UP000749646">
    <property type="component" value="Unassembled WGS sequence"/>
</dbReference>
<dbReference type="AlphaFoldDB" id="A0A9P6IJK6"/>
<feature type="domain" description="Plasmid pRiA4b Orf3-like" evidence="1">
    <location>
        <begin position="8"/>
        <end position="180"/>
    </location>
</feature>
<gene>
    <name evidence="2" type="ORF">BGZ65_007370</name>
</gene>
<dbReference type="PANTHER" id="PTHR41878">
    <property type="entry name" value="LEXA REPRESSOR-RELATED"/>
    <property type="match status" value="1"/>
</dbReference>
<name>A0A9P6IJK6_9FUNG</name>
<protein>
    <recommendedName>
        <fullName evidence="1">Plasmid pRiA4b Orf3-like domain-containing protein</fullName>
    </recommendedName>
</protein>
<dbReference type="InterPro" id="IPR012912">
    <property type="entry name" value="Plasmid_pRiA4b_Orf3-like"/>
</dbReference>
<evidence type="ECO:0000259" key="1">
    <source>
        <dbReference type="Pfam" id="PF07929"/>
    </source>
</evidence>
<dbReference type="PANTHER" id="PTHR41878:SF1">
    <property type="entry name" value="TNPR PROTEIN"/>
    <property type="match status" value="1"/>
</dbReference>
<keyword evidence="3" id="KW-1185">Reference proteome</keyword>